<dbReference type="SUPFAM" id="SSF51197">
    <property type="entry name" value="Clavaminate synthase-like"/>
    <property type="match status" value="1"/>
</dbReference>
<dbReference type="EMBL" id="NAJM01000038">
    <property type="protein sequence ID" value="RVX68449.1"/>
    <property type="molecule type" value="Genomic_DNA"/>
</dbReference>
<dbReference type="Pfam" id="PF14226">
    <property type="entry name" value="DIOX_N"/>
    <property type="match status" value="1"/>
</dbReference>
<dbReference type="InterPro" id="IPR027443">
    <property type="entry name" value="IPNS-like_sf"/>
</dbReference>
<sequence length="403" mass="45857">MDPLDWRPSLGETLVAVSAHGPNYPFMRLDLALSRLGRPSIAEELASPVSMSATTVRSEASHSITLTNGKTFTFNSNDSSTDEAIPVIDVSRMYSDNADDRQAVAEEIREAAHSIGFFCIINHRVNMQLAENVITEAKSFFALPTEKKMEVCTELMPDEYCGYHPMQHYNPNSWKQRDLYEAYNWNYNAANDPDEPDSSIAEINLWPENLPQFKETLCAYQSEMISFARKLTRTFALALHLPEKSFDDMVKRPEAGVRIVHYPRQEASRDDQNGIGAHTDVEYFTIITADTEGLEVLSKSGRWIKVKPIPGSFVVNIADCFMRQTNDFFVSTVHRVINESGRERYSVPFFWGLNRQTVLDPIPTCVSEECPNKYPIMTAGEYYLWRTRRQKTSWVTGEGTKQS</sequence>
<proteinExistence type="inferred from homology"/>
<evidence type="ECO:0000313" key="7">
    <source>
        <dbReference type="EMBL" id="RVX68449.1"/>
    </source>
</evidence>
<protein>
    <recommendedName>
        <fullName evidence="6">Fe2OG dioxygenase domain-containing protein</fullName>
    </recommendedName>
</protein>
<keyword evidence="2 5" id="KW-0479">Metal-binding</keyword>
<dbReference type="InterPro" id="IPR044861">
    <property type="entry name" value="IPNS-like_FE2OG_OXY"/>
</dbReference>
<evidence type="ECO:0000256" key="2">
    <source>
        <dbReference type="ARBA" id="ARBA00022723"/>
    </source>
</evidence>
<dbReference type="PROSITE" id="PS51471">
    <property type="entry name" value="FE2OG_OXY"/>
    <property type="match status" value="1"/>
</dbReference>
<dbReference type="Proteomes" id="UP000288859">
    <property type="component" value="Unassembled WGS sequence"/>
</dbReference>
<evidence type="ECO:0000313" key="8">
    <source>
        <dbReference type="Proteomes" id="UP000288859"/>
    </source>
</evidence>
<comment type="caution">
    <text evidence="7">The sequence shown here is derived from an EMBL/GenBank/DDBJ whole genome shotgun (WGS) entry which is preliminary data.</text>
</comment>
<dbReference type="Gene3D" id="2.60.120.330">
    <property type="entry name" value="B-lactam Antibiotic, Isopenicillin N Synthase, Chain"/>
    <property type="match status" value="1"/>
</dbReference>
<dbReference type="Pfam" id="PF03171">
    <property type="entry name" value="2OG-FeII_Oxy"/>
    <property type="match status" value="1"/>
</dbReference>
<dbReference type="AlphaFoldDB" id="A0A438MXG6"/>
<reference evidence="7 8" key="1">
    <citation type="submission" date="2017-03" db="EMBL/GenBank/DDBJ databases">
        <title>Genomes of endolithic fungi from Antarctica.</title>
        <authorList>
            <person name="Coleine C."/>
            <person name="Masonjones S."/>
            <person name="Stajich J.E."/>
        </authorList>
    </citation>
    <scope>NUCLEOTIDE SEQUENCE [LARGE SCALE GENOMIC DNA]</scope>
    <source>
        <strain evidence="7 8">CCFEE 6314</strain>
    </source>
</reference>
<accession>A0A438MXG6</accession>
<feature type="domain" description="Fe2OG dioxygenase" evidence="6">
    <location>
        <begin position="253"/>
        <end position="353"/>
    </location>
</feature>
<evidence type="ECO:0000256" key="1">
    <source>
        <dbReference type="ARBA" id="ARBA00008056"/>
    </source>
</evidence>
<dbReference type="InterPro" id="IPR005123">
    <property type="entry name" value="Oxoglu/Fe-dep_dioxygenase_dom"/>
</dbReference>
<keyword evidence="4 5" id="KW-0408">Iron</keyword>
<dbReference type="PANTHER" id="PTHR10209:SF881">
    <property type="entry name" value="FI07970P-RELATED"/>
    <property type="match status" value="1"/>
</dbReference>
<name>A0A438MXG6_EXOME</name>
<dbReference type="OrthoDB" id="288590at2759"/>
<evidence type="ECO:0000256" key="5">
    <source>
        <dbReference type="RuleBase" id="RU003682"/>
    </source>
</evidence>
<dbReference type="GO" id="GO:0046872">
    <property type="term" value="F:metal ion binding"/>
    <property type="evidence" value="ECO:0007669"/>
    <property type="project" value="UniProtKB-KW"/>
</dbReference>
<dbReference type="InterPro" id="IPR026992">
    <property type="entry name" value="DIOX_N"/>
</dbReference>
<evidence type="ECO:0000259" key="6">
    <source>
        <dbReference type="PROSITE" id="PS51471"/>
    </source>
</evidence>
<dbReference type="VEuPathDB" id="FungiDB:PV10_06799"/>
<evidence type="ECO:0000256" key="4">
    <source>
        <dbReference type="ARBA" id="ARBA00023004"/>
    </source>
</evidence>
<dbReference type="GO" id="GO:0044283">
    <property type="term" value="P:small molecule biosynthetic process"/>
    <property type="evidence" value="ECO:0007669"/>
    <property type="project" value="UniProtKB-ARBA"/>
</dbReference>
<dbReference type="GO" id="GO:0016491">
    <property type="term" value="F:oxidoreductase activity"/>
    <property type="evidence" value="ECO:0007669"/>
    <property type="project" value="UniProtKB-KW"/>
</dbReference>
<gene>
    <name evidence="7" type="ORF">B0A52_07449</name>
</gene>
<dbReference type="PRINTS" id="PR00682">
    <property type="entry name" value="IPNSYNTHASE"/>
</dbReference>
<keyword evidence="3 5" id="KW-0560">Oxidoreductase</keyword>
<evidence type="ECO:0000256" key="3">
    <source>
        <dbReference type="ARBA" id="ARBA00023002"/>
    </source>
</evidence>
<organism evidence="7 8">
    <name type="scientific">Exophiala mesophila</name>
    <name type="common">Black yeast-like fungus</name>
    <dbReference type="NCBI Taxonomy" id="212818"/>
    <lineage>
        <taxon>Eukaryota</taxon>
        <taxon>Fungi</taxon>
        <taxon>Dikarya</taxon>
        <taxon>Ascomycota</taxon>
        <taxon>Pezizomycotina</taxon>
        <taxon>Eurotiomycetes</taxon>
        <taxon>Chaetothyriomycetidae</taxon>
        <taxon>Chaetothyriales</taxon>
        <taxon>Herpotrichiellaceae</taxon>
        <taxon>Exophiala</taxon>
    </lineage>
</organism>
<comment type="similarity">
    <text evidence="1 5">Belongs to the iron/ascorbate-dependent oxidoreductase family.</text>
</comment>
<dbReference type="PANTHER" id="PTHR10209">
    <property type="entry name" value="OXIDOREDUCTASE, 2OG-FE II OXYGENASE FAMILY PROTEIN"/>
    <property type="match status" value="1"/>
</dbReference>